<organism evidence="3 6">
    <name type="scientific">Pseudoduganella albidiflava</name>
    <dbReference type="NCBI Taxonomy" id="321983"/>
    <lineage>
        <taxon>Bacteria</taxon>
        <taxon>Pseudomonadati</taxon>
        <taxon>Pseudomonadota</taxon>
        <taxon>Betaproteobacteria</taxon>
        <taxon>Burkholderiales</taxon>
        <taxon>Oxalobacteraceae</taxon>
        <taxon>Telluria group</taxon>
        <taxon>Pseudoduganella</taxon>
    </lineage>
</organism>
<dbReference type="Proteomes" id="UP000628442">
    <property type="component" value="Unassembled WGS sequence"/>
</dbReference>
<evidence type="ECO:0000259" key="2">
    <source>
        <dbReference type="Pfam" id="PF07589"/>
    </source>
</evidence>
<evidence type="ECO:0000313" key="5">
    <source>
        <dbReference type="Proteomes" id="UP000292307"/>
    </source>
</evidence>
<keyword evidence="5" id="KW-1185">Reference proteome</keyword>
<feature type="domain" description="Ice-binding protein C-terminal" evidence="2">
    <location>
        <begin position="153"/>
        <end position="176"/>
    </location>
</feature>
<name>A0A411WXC0_9BURK</name>
<keyword evidence="1" id="KW-0732">Signal</keyword>
<evidence type="ECO:0000313" key="3">
    <source>
        <dbReference type="EMBL" id="GGY49217.1"/>
    </source>
</evidence>
<dbReference type="InterPro" id="IPR013424">
    <property type="entry name" value="Ice-binding_C"/>
</dbReference>
<dbReference type="OrthoDB" id="8759491at2"/>
<dbReference type="RefSeq" id="WP_131145354.1">
    <property type="nucleotide sequence ID" value="NZ_BMWV01000007.1"/>
</dbReference>
<reference evidence="3" key="3">
    <citation type="submission" date="2022-12" db="EMBL/GenBank/DDBJ databases">
        <authorList>
            <person name="Sun Q."/>
            <person name="Kim S."/>
        </authorList>
    </citation>
    <scope>NUCLEOTIDE SEQUENCE</scope>
    <source>
        <strain evidence="3">KCTC 12343</strain>
    </source>
</reference>
<sequence length="179" mass="19283">MKKALAAAVLSMLAIGSASAEVVYFGYQGFYDNIAEAFDPERWVTGRFVATDVDQNGAYSQNELNILEFGNLSIGDSCTSTAAGFECLTGFSYGPDTGLNFHAIALEEHPDTYTATGVFIGQYYQHIVEAGGNFVFVDLAWTPETRLYVSTSPVPEPATWAMLGTGLAGLLLARRRRAG</sequence>
<accession>A0A411WXC0</accession>
<gene>
    <name evidence="4" type="ORF">EYF70_10570</name>
    <name evidence="3" type="ORF">GCM10007387_34380</name>
</gene>
<protein>
    <submittedName>
        <fullName evidence="4">PEP-CTERM sorting domain-containing protein</fullName>
    </submittedName>
</protein>
<dbReference type="NCBIfam" id="TIGR02595">
    <property type="entry name" value="PEP_CTERM"/>
    <property type="match status" value="1"/>
</dbReference>
<proteinExistence type="predicted"/>
<evidence type="ECO:0000313" key="6">
    <source>
        <dbReference type="Proteomes" id="UP000628442"/>
    </source>
</evidence>
<dbReference type="Proteomes" id="UP000292307">
    <property type="component" value="Chromosome"/>
</dbReference>
<reference evidence="4 5" key="2">
    <citation type="submission" date="2019-02" db="EMBL/GenBank/DDBJ databases">
        <title>Draft Genome Sequences of Six Type Strains of the Genus Massilia.</title>
        <authorList>
            <person name="Miess H."/>
            <person name="Frediansyhah A."/>
            <person name="Gross H."/>
        </authorList>
    </citation>
    <scope>NUCLEOTIDE SEQUENCE [LARGE SCALE GENOMIC DNA]</scope>
    <source>
        <strain evidence="4 5">DSM 17472</strain>
    </source>
</reference>
<reference evidence="3" key="1">
    <citation type="journal article" date="2014" name="Int. J. Syst. Evol. Microbiol.">
        <title>Complete genome sequence of Corynebacterium casei LMG S-19264T (=DSM 44701T), isolated from a smear-ripened cheese.</title>
        <authorList>
            <consortium name="US DOE Joint Genome Institute (JGI-PGF)"/>
            <person name="Walter F."/>
            <person name="Albersmeier A."/>
            <person name="Kalinowski J."/>
            <person name="Ruckert C."/>
        </authorList>
    </citation>
    <scope>NUCLEOTIDE SEQUENCE</scope>
    <source>
        <strain evidence="3">KCTC 12343</strain>
    </source>
</reference>
<feature type="chain" id="PRO_5044601673" evidence="1">
    <location>
        <begin position="21"/>
        <end position="179"/>
    </location>
</feature>
<evidence type="ECO:0000256" key="1">
    <source>
        <dbReference type="SAM" id="SignalP"/>
    </source>
</evidence>
<dbReference type="EMBL" id="CP036401">
    <property type="protein sequence ID" value="QBI01232.1"/>
    <property type="molecule type" value="Genomic_DNA"/>
</dbReference>
<dbReference type="AlphaFoldDB" id="A0A411WXC0"/>
<dbReference type="EMBL" id="BMWV01000007">
    <property type="protein sequence ID" value="GGY49217.1"/>
    <property type="molecule type" value="Genomic_DNA"/>
</dbReference>
<dbReference type="Pfam" id="PF07589">
    <property type="entry name" value="PEP-CTERM"/>
    <property type="match status" value="1"/>
</dbReference>
<evidence type="ECO:0000313" key="4">
    <source>
        <dbReference type="EMBL" id="QBI01232.1"/>
    </source>
</evidence>
<feature type="signal peptide" evidence="1">
    <location>
        <begin position="1"/>
        <end position="20"/>
    </location>
</feature>